<dbReference type="PANTHER" id="PTHR10151:SF120">
    <property type="entry name" value="BIS(5'-ADENOSYL)-TRIPHOSPHATASE"/>
    <property type="match status" value="1"/>
</dbReference>
<dbReference type="Pfam" id="PF13287">
    <property type="entry name" value="Fn3_assoc"/>
    <property type="match status" value="1"/>
</dbReference>
<dbReference type="InterPro" id="IPR002591">
    <property type="entry name" value="Phosphodiest/P_Trfase"/>
</dbReference>
<dbReference type="GO" id="GO:0016740">
    <property type="term" value="F:transferase activity"/>
    <property type="evidence" value="ECO:0007669"/>
    <property type="project" value="UniProtKB-KW"/>
</dbReference>
<dbReference type="InterPro" id="IPR011658">
    <property type="entry name" value="PA14_dom"/>
</dbReference>
<dbReference type="Gene3D" id="3.90.182.10">
    <property type="entry name" value="Toxin - Anthrax Protective Antigen,domain 1"/>
    <property type="match status" value="1"/>
</dbReference>
<dbReference type="SUPFAM" id="SSF56988">
    <property type="entry name" value="Anthrax protective antigen"/>
    <property type="match status" value="1"/>
</dbReference>
<dbReference type="InterPro" id="IPR037524">
    <property type="entry name" value="PA14/GLEYA"/>
</dbReference>
<dbReference type="PANTHER" id="PTHR10151">
    <property type="entry name" value="ECTONUCLEOTIDE PYROPHOSPHATASE/PHOSPHODIESTERASE"/>
    <property type="match status" value="1"/>
</dbReference>
<dbReference type="Gene3D" id="3.40.720.10">
    <property type="entry name" value="Alkaline Phosphatase, subunit A"/>
    <property type="match status" value="1"/>
</dbReference>
<dbReference type="InterPro" id="IPR026876">
    <property type="entry name" value="Fn3_assoc_repeat"/>
</dbReference>
<organism evidence="2 3">
    <name type="scientific">Rhizosphaericola mali</name>
    <dbReference type="NCBI Taxonomy" id="2545455"/>
    <lineage>
        <taxon>Bacteria</taxon>
        <taxon>Pseudomonadati</taxon>
        <taxon>Bacteroidota</taxon>
        <taxon>Chitinophagia</taxon>
        <taxon>Chitinophagales</taxon>
        <taxon>Chitinophagaceae</taxon>
        <taxon>Rhizosphaericola</taxon>
    </lineage>
</organism>
<dbReference type="KEGG" id="arac:E0W69_014500"/>
<dbReference type="PROSITE" id="PS51820">
    <property type="entry name" value="PA14"/>
    <property type="match status" value="1"/>
</dbReference>
<dbReference type="Pfam" id="PF07691">
    <property type="entry name" value="PA14"/>
    <property type="match status" value="1"/>
</dbReference>
<reference evidence="2 3" key="1">
    <citation type="submission" date="2019-09" db="EMBL/GenBank/DDBJ databases">
        <title>Complete genome sequence of Arachidicoccus sp. B3-10 isolated from apple orchard soil.</title>
        <authorList>
            <person name="Kim H.S."/>
            <person name="Han K.-I."/>
            <person name="Suh M.K."/>
            <person name="Lee K.C."/>
            <person name="Eom M.K."/>
            <person name="Kim J.-S."/>
            <person name="Kang S.W."/>
            <person name="Sin Y."/>
            <person name="Lee J.-S."/>
        </authorList>
    </citation>
    <scope>NUCLEOTIDE SEQUENCE [LARGE SCALE GENOMIC DNA]</scope>
    <source>
        <strain evidence="2 3">B3-10</strain>
    </source>
</reference>
<keyword evidence="3" id="KW-1185">Reference proteome</keyword>
<evidence type="ECO:0000313" key="3">
    <source>
        <dbReference type="Proteomes" id="UP000292424"/>
    </source>
</evidence>
<evidence type="ECO:0000313" key="2">
    <source>
        <dbReference type="EMBL" id="QES89819.1"/>
    </source>
</evidence>
<feature type="domain" description="PA14" evidence="1">
    <location>
        <begin position="400"/>
        <end position="544"/>
    </location>
</feature>
<dbReference type="Proteomes" id="UP000292424">
    <property type="component" value="Chromosome"/>
</dbReference>
<dbReference type="AlphaFoldDB" id="A0A5P2G6C7"/>
<name>A0A5P2G6C7_9BACT</name>
<sequence>MFHYRKFKLMMLLVLWGCYAFGQLSTHVVVIGIDGLSTAGMEQSNIPNLDSLIKNGAYITHAHTVLPSSSSPNWASMIMGAGPELHGVTDNDWELDDHSLAPIVADSLGRFPSIFDVLHQAHPKAKLASIYEWDGFGRLYNKAQLYYDRNGKDAYETEQLASACIQRSQPQFTFIHFDLVDHAGHTYGHGTSQYFDAVHIVDSLVGKICNVINKSPMSKKTMIMIVADHGGIGMGHGGNSEQEVRVPMILSGYGIKKNYLVQEQVLNYDVAPTIAYALNVQPPYVWTGRPIKAAFLWNKEPANLWLGVTKSIGPVIYPIGYLNNEPGGLYIDTTASVVIKTKGKHAIYYTLDGSEPNLSSFLYDQPFYLDTTAIVKAVYINSNGALSKSSVGDFRILNKKSSSGIRIHYYSGSGWRQVPNFEFMRPDITDTAWEFRLGEHSSGNEWIQKHNYFGARLEGQINILTNDLYTFYTKSDDGSLLYIDDELVVNNDGSHGVVEQKGNINLKKGKHKIRIDYINNEGGYWLQAYYKCSSVEKQIIPANVLSQP</sequence>
<protein>
    <submittedName>
        <fullName evidence="2">Sulfatase-like hydrolase/transferase</fullName>
    </submittedName>
</protein>
<dbReference type="SMART" id="SM00758">
    <property type="entry name" value="PA14"/>
    <property type="match status" value="1"/>
</dbReference>
<dbReference type="EMBL" id="CP044016">
    <property type="protein sequence ID" value="QES89819.1"/>
    <property type="molecule type" value="Genomic_DNA"/>
</dbReference>
<dbReference type="OrthoDB" id="279982at2"/>
<evidence type="ECO:0000259" key="1">
    <source>
        <dbReference type="PROSITE" id="PS51820"/>
    </source>
</evidence>
<gene>
    <name evidence="2" type="ORF">E0W69_014500</name>
</gene>
<accession>A0A5P2G6C7</accession>
<keyword evidence="2" id="KW-0808">Transferase</keyword>
<proteinExistence type="predicted"/>
<dbReference type="Pfam" id="PF01663">
    <property type="entry name" value="Phosphodiest"/>
    <property type="match status" value="1"/>
</dbReference>
<keyword evidence="2" id="KW-0378">Hydrolase</keyword>
<dbReference type="SUPFAM" id="SSF53649">
    <property type="entry name" value="Alkaline phosphatase-like"/>
    <property type="match status" value="1"/>
</dbReference>
<dbReference type="GO" id="GO:0016787">
    <property type="term" value="F:hydrolase activity"/>
    <property type="evidence" value="ECO:0007669"/>
    <property type="project" value="UniProtKB-KW"/>
</dbReference>
<dbReference type="CDD" id="cd00016">
    <property type="entry name" value="ALP_like"/>
    <property type="match status" value="1"/>
</dbReference>
<dbReference type="InterPro" id="IPR017850">
    <property type="entry name" value="Alkaline_phosphatase_core_sf"/>
</dbReference>